<evidence type="ECO:0000313" key="3">
    <source>
        <dbReference type="EMBL" id="SVE75046.1"/>
    </source>
</evidence>
<dbReference type="Gene3D" id="1.25.40.990">
    <property type="match status" value="1"/>
</dbReference>
<dbReference type="PROSITE" id="PS50250">
    <property type="entry name" value="PCI"/>
    <property type="match status" value="1"/>
</dbReference>
<feature type="compositionally biased region" description="Low complexity" evidence="1">
    <location>
        <begin position="273"/>
        <end position="286"/>
    </location>
</feature>
<organism evidence="3">
    <name type="scientific">Daphnia dolichocephala</name>
    <dbReference type="NCBI Taxonomy" id="2282166"/>
    <lineage>
        <taxon>Eukaryota</taxon>
        <taxon>Metazoa</taxon>
        <taxon>Ecdysozoa</taxon>
        <taxon>Arthropoda</taxon>
        <taxon>Crustacea</taxon>
        <taxon>Branchiopoda</taxon>
        <taxon>Diplostraca</taxon>
        <taxon>Cladocera</taxon>
        <taxon>Anomopoda</taxon>
        <taxon>Daphniidae</taxon>
        <taxon>Daphnia</taxon>
    </lineage>
</organism>
<dbReference type="Pfam" id="PF03399">
    <property type="entry name" value="SAC3_GANP"/>
    <property type="match status" value="1"/>
</dbReference>
<feature type="region of interest" description="Disordered" evidence="1">
    <location>
        <begin position="22"/>
        <end position="135"/>
    </location>
</feature>
<feature type="domain" description="PCI" evidence="2">
    <location>
        <begin position="452"/>
        <end position="616"/>
    </location>
</feature>
<feature type="compositionally biased region" description="Polar residues" evidence="1">
    <location>
        <begin position="95"/>
        <end position="134"/>
    </location>
</feature>
<dbReference type="GO" id="GO:0005634">
    <property type="term" value="C:nucleus"/>
    <property type="evidence" value="ECO:0007669"/>
    <property type="project" value="TreeGrafter"/>
</dbReference>
<dbReference type="InterPro" id="IPR000717">
    <property type="entry name" value="PCI_dom"/>
</dbReference>
<proteinExistence type="evidence at transcript level"/>
<name>A0A4Y7M3B7_9CRUS</name>
<accession>A0A4Y7M3B7</accession>
<feature type="region of interest" description="Disordered" evidence="1">
    <location>
        <begin position="272"/>
        <end position="307"/>
    </location>
</feature>
<dbReference type="InterPro" id="IPR045107">
    <property type="entry name" value="SAC3/GANP/THP3"/>
</dbReference>
<dbReference type="EMBL" id="LR005427">
    <property type="protein sequence ID" value="SVE75046.1"/>
    <property type="molecule type" value="mRNA"/>
</dbReference>
<protein>
    <submittedName>
        <fullName evidence="3">EOG090X0431</fullName>
    </submittedName>
</protein>
<feature type="compositionally biased region" description="Pro residues" evidence="1">
    <location>
        <begin position="43"/>
        <end position="73"/>
    </location>
</feature>
<gene>
    <name evidence="3" type="primary">EOG090X0431</name>
</gene>
<sequence length="616" mass="68147">MAYYPYPYGYPAPMQGQWMGQGTWNGNGYQMPPVTASPGNASAPPPLPSLPPPAPPPPPPPTITASFEPPPPGSIRFTIPSKGNNKLQKAKQENKTPSTILVPQYPTNTQATASGHQNIQGKSPEQSLSQTKTSGLPVDWPDSLRRYVERCFAICQSSVDKDMVEVILKGKITSATREGKALNKDWDSEPLPNLSREISPFKTAPGSVGILAANPAVNDTPSLKNGTPSNLGSTPYKTGASILGISTLKAPIVNKQNQISFQLKAQRKTIYGSSLRKSSSSSSSSRSRSRSPFDRKRSSSPTGKLGAVLGSANRTVLGANWTSPDKLRKRQARFQVLKKTRISALSDNSLYREDVTGEEDWSNLLIVGTCCEVEKPFFRLTAAPDPSTVRPVHILKKALHKVKASWMANPDYRSCCDQMKSIRQDLTVQGIRDSFTVEVYETHARLALEAADHEEFNQCQTQLKALHHELGGKNLLEFTAYRILYYIFTKSTMDLNTTMASLTPAEKSDECVAHALEVRSSWALANFRRFFRLYNHAPRMSAHLISWFADRERKLALKTLIKAYRPNIPVDLVRTQLGFPTPDAWYDFSKELPIVYSDDSKAQIDCKASTVNLTAW</sequence>
<reference evidence="3" key="1">
    <citation type="submission" date="2018-08" db="EMBL/GenBank/DDBJ databases">
        <authorList>
            <person name="Cornetti L."/>
        </authorList>
    </citation>
    <scope>NUCLEOTIDE SEQUENCE</scope>
    <source>
        <strain evidence="3">ZA-DOLI</strain>
    </source>
</reference>
<dbReference type="FunFam" id="1.25.40.990:FF:000010">
    <property type="entry name" value="Leukocyte receptor cluster member"/>
    <property type="match status" value="1"/>
</dbReference>
<dbReference type="InterPro" id="IPR005062">
    <property type="entry name" value="SAC3/GANP/THP3_conserved"/>
</dbReference>
<dbReference type="AlphaFoldDB" id="A0A4Y7M3B7"/>
<evidence type="ECO:0000259" key="2">
    <source>
        <dbReference type="PROSITE" id="PS50250"/>
    </source>
</evidence>
<evidence type="ECO:0000256" key="1">
    <source>
        <dbReference type="SAM" id="MobiDB-lite"/>
    </source>
</evidence>
<dbReference type="PANTHER" id="PTHR12436">
    <property type="entry name" value="80 KDA MCM3-ASSOCIATED PROTEIN"/>
    <property type="match status" value="1"/>
</dbReference>
<dbReference type="PANTHER" id="PTHR12436:SF4">
    <property type="entry name" value="LEUKOCYTE RECEPTOR CLUSTER MEMBER 8"/>
    <property type="match status" value="1"/>
</dbReference>